<dbReference type="CDD" id="cd03075">
    <property type="entry name" value="GST_N_Mu"/>
    <property type="match status" value="1"/>
</dbReference>
<evidence type="ECO:0000313" key="7">
    <source>
        <dbReference type="EMBL" id="KAH8041261.1"/>
    </source>
</evidence>
<reference evidence="7" key="1">
    <citation type="journal article" date="2020" name="Cell">
        <title>Large-Scale Comparative Analyses of Tick Genomes Elucidate Their Genetic Diversity and Vector Capacities.</title>
        <authorList>
            <consortium name="Tick Genome and Microbiome Consortium (TIGMIC)"/>
            <person name="Jia N."/>
            <person name="Wang J."/>
            <person name="Shi W."/>
            <person name="Du L."/>
            <person name="Sun Y."/>
            <person name="Zhan W."/>
            <person name="Jiang J.F."/>
            <person name="Wang Q."/>
            <person name="Zhang B."/>
            <person name="Ji P."/>
            <person name="Bell-Sakyi L."/>
            <person name="Cui X.M."/>
            <person name="Yuan T.T."/>
            <person name="Jiang B.G."/>
            <person name="Yang W.F."/>
            <person name="Lam T.T."/>
            <person name="Chang Q.C."/>
            <person name="Ding S.J."/>
            <person name="Wang X.J."/>
            <person name="Zhu J.G."/>
            <person name="Ruan X.D."/>
            <person name="Zhao L."/>
            <person name="Wei J.T."/>
            <person name="Ye R.Z."/>
            <person name="Que T.C."/>
            <person name="Du C.H."/>
            <person name="Zhou Y.H."/>
            <person name="Cheng J.X."/>
            <person name="Dai P.F."/>
            <person name="Guo W.B."/>
            <person name="Han X.H."/>
            <person name="Huang E.J."/>
            <person name="Li L.F."/>
            <person name="Wei W."/>
            <person name="Gao Y.C."/>
            <person name="Liu J.Z."/>
            <person name="Shao H.Z."/>
            <person name="Wang X."/>
            <person name="Wang C.C."/>
            <person name="Yang T.C."/>
            <person name="Huo Q.B."/>
            <person name="Li W."/>
            <person name="Chen H.Y."/>
            <person name="Chen S.E."/>
            <person name="Zhou L.G."/>
            <person name="Ni X.B."/>
            <person name="Tian J.H."/>
            <person name="Sheng Y."/>
            <person name="Liu T."/>
            <person name="Pan Y.S."/>
            <person name="Xia L.Y."/>
            <person name="Li J."/>
            <person name="Zhao F."/>
            <person name="Cao W.C."/>
        </authorList>
    </citation>
    <scope>NUCLEOTIDE SEQUENCE</scope>
    <source>
        <strain evidence="7">Rmic-2018</strain>
    </source>
</reference>
<dbReference type="EMBL" id="JABSTU010000001">
    <property type="protein sequence ID" value="KAH8041261.1"/>
    <property type="molecule type" value="Genomic_DNA"/>
</dbReference>
<dbReference type="AlphaFoldDB" id="A0A9J6F4U2"/>
<evidence type="ECO:0000256" key="1">
    <source>
        <dbReference type="ARBA" id="ARBA00003701"/>
    </source>
</evidence>
<comment type="function">
    <text evidence="1">Conjugation of reduced glutathione to a wide number of exogenous and endogenous hydrophobic electrophiles.</text>
</comment>
<evidence type="ECO:0000256" key="4">
    <source>
        <dbReference type="ARBA" id="ARBA00022679"/>
    </source>
</evidence>
<dbReference type="SFLD" id="SFLDS00019">
    <property type="entry name" value="Glutathione_Transferase_(cytos"/>
    <property type="match status" value="1"/>
</dbReference>
<evidence type="ECO:0000256" key="3">
    <source>
        <dbReference type="ARBA" id="ARBA00012452"/>
    </source>
</evidence>
<comment type="caution">
    <text evidence="7">The sequence shown here is derived from an EMBL/GenBank/DDBJ whole genome shotgun (WGS) entry which is preliminary data.</text>
</comment>
<evidence type="ECO:0000259" key="6">
    <source>
        <dbReference type="PROSITE" id="PS50404"/>
    </source>
</evidence>
<keyword evidence="4" id="KW-0808">Transferase</keyword>
<dbReference type="SUPFAM" id="SSF52833">
    <property type="entry name" value="Thioredoxin-like"/>
    <property type="match status" value="1"/>
</dbReference>
<dbReference type="Proteomes" id="UP000821866">
    <property type="component" value="Chromosome 1"/>
</dbReference>
<name>A0A9J6F4U2_RHIMP</name>
<dbReference type="InterPro" id="IPR040079">
    <property type="entry name" value="Glutathione_S-Trfase"/>
</dbReference>
<dbReference type="Gene3D" id="1.20.1050.130">
    <property type="match status" value="1"/>
</dbReference>
<feature type="domain" description="GST N-terminal" evidence="6">
    <location>
        <begin position="1"/>
        <end position="88"/>
    </location>
</feature>
<dbReference type="VEuPathDB" id="VectorBase:LOC119173832"/>
<dbReference type="PANTHER" id="PTHR11571">
    <property type="entry name" value="GLUTATHIONE S-TRANSFERASE"/>
    <property type="match status" value="1"/>
</dbReference>
<accession>A0A9J6F4U2</accession>
<dbReference type="EC" id="2.5.1.18" evidence="3"/>
<evidence type="ECO:0000256" key="2">
    <source>
        <dbReference type="ARBA" id="ARBA00005861"/>
    </source>
</evidence>
<comment type="similarity">
    <text evidence="2">Belongs to the GST superfamily. Mu family.</text>
</comment>
<evidence type="ECO:0000256" key="5">
    <source>
        <dbReference type="ARBA" id="ARBA00047960"/>
    </source>
</evidence>
<keyword evidence="8" id="KW-1185">Reference proteome</keyword>
<dbReference type="InterPro" id="IPR004045">
    <property type="entry name" value="Glutathione_S-Trfase_N"/>
</dbReference>
<gene>
    <name evidence="7" type="ORF">HPB51_014409</name>
</gene>
<protein>
    <recommendedName>
        <fullName evidence="3">glutathione transferase</fullName>
        <ecNumber evidence="3">2.5.1.18</ecNumber>
    </recommendedName>
</protein>
<evidence type="ECO:0000313" key="8">
    <source>
        <dbReference type="Proteomes" id="UP000821866"/>
    </source>
</evidence>
<sequence>MAPVLGYWNIRSLGQPTRNLLVYKGVEFEDKRYEYDPPPDYGVSAWLKDKFTLGLTFPNLPYYIDEDVRLTQSLAILRYLGRKHDLAARNNREMAELDVIEQQARDLCLALIKASTPDPKAEGGIESYAKTMGETLGGLPSFQEVGDGGEAHEYFTSDRYAKWPILGYPRTWGFKKSSGWQTSGAGAVRLSK</sequence>
<dbReference type="PANTHER" id="PTHR11571:SF222">
    <property type="entry name" value="GLUTATHIONE TRANSFERASE"/>
    <property type="match status" value="1"/>
</dbReference>
<comment type="catalytic activity">
    <reaction evidence="5">
        <text>RX + glutathione = an S-substituted glutathione + a halide anion + H(+)</text>
        <dbReference type="Rhea" id="RHEA:16437"/>
        <dbReference type="ChEBI" id="CHEBI:15378"/>
        <dbReference type="ChEBI" id="CHEBI:16042"/>
        <dbReference type="ChEBI" id="CHEBI:17792"/>
        <dbReference type="ChEBI" id="CHEBI:57925"/>
        <dbReference type="ChEBI" id="CHEBI:90779"/>
        <dbReference type="EC" id="2.5.1.18"/>
    </reaction>
</comment>
<dbReference type="PROSITE" id="PS50404">
    <property type="entry name" value="GST_NTER"/>
    <property type="match status" value="1"/>
</dbReference>
<dbReference type="Pfam" id="PF02798">
    <property type="entry name" value="GST_N"/>
    <property type="match status" value="1"/>
</dbReference>
<dbReference type="GO" id="GO:0006749">
    <property type="term" value="P:glutathione metabolic process"/>
    <property type="evidence" value="ECO:0007669"/>
    <property type="project" value="TreeGrafter"/>
</dbReference>
<proteinExistence type="inferred from homology"/>
<dbReference type="InterPro" id="IPR050213">
    <property type="entry name" value="GST_superfamily"/>
</dbReference>
<reference evidence="7" key="2">
    <citation type="submission" date="2021-09" db="EMBL/GenBank/DDBJ databases">
        <authorList>
            <person name="Jia N."/>
            <person name="Wang J."/>
            <person name="Shi W."/>
            <person name="Du L."/>
            <person name="Sun Y."/>
            <person name="Zhan W."/>
            <person name="Jiang J."/>
            <person name="Wang Q."/>
            <person name="Zhang B."/>
            <person name="Ji P."/>
            <person name="Sakyi L.B."/>
            <person name="Cui X."/>
            <person name="Yuan T."/>
            <person name="Jiang B."/>
            <person name="Yang W."/>
            <person name="Lam T.T.-Y."/>
            <person name="Chang Q."/>
            <person name="Ding S."/>
            <person name="Wang X."/>
            <person name="Zhu J."/>
            <person name="Ruan X."/>
            <person name="Zhao L."/>
            <person name="Wei J."/>
            <person name="Que T."/>
            <person name="Du C."/>
            <person name="Cheng J."/>
            <person name="Dai P."/>
            <person name="Han X."/>
            <person name="Huang E."/>
            <person name="Gao Y."/>
            <person name="Liu J."/>
            <person name="Shao H."/>
            <person name="Ye R."/>
            <person name="Li L."/>
            <person name="Wei W."/>
            <person name="Wang X."/>
            <person name="Wang C."/>
            <person name="Huo Q."/>
            <person name="Li W."/>
            <person name="Guo W."/>
            <person name="Chen H."/>
            <person name="Chen S."/>
            <person name="Zhou L."/>
            <person name="Zhou L."/>
            <person name="Ni X."/>
            <person name="Tian J."/>
            <person name="Zhou Y."/>
            <person name="Sheng Y."/>
            <person name="Liu T."/>
            <person name="Pan Y."/>
            <person name="Xia L."/>
            <person name="Li J."/>
            <person name="Zhao F."/>
            <person name="Cao W."/>
        </authorList>
    </citation>
    <scope>NUCLEOTIDE SEQUENCE</scope>
    <source>
        <strain evidence="7">Rmic-2018</strain>
        <tissue evidence="7">Larvae</tissue>
    </source>
</reference>
<dbReference type="GO" id="GO:0004364">
    <property type="term" value="F:glutathione transferase activity"/>
    <property type="evidence" value="ECO:0007669"/>
    <property type="project" value="UniProtKB-EC"/>
</dbReference>
<dbReference type="InterPro" id="IPR036249">
    <property type="entry name" value="Thioredoxin-like_sf"/>
</dbReference>
<organism evidence="7 8">
    <name type="scientific">Rhipicephalus microplus</name>
    <name type="common">Cattle tick</name>
    <name type="synonym">Boophilus microplus</name>
    <dbReference type="NCBI Taxonomy" id="6941"/>
    <lineage>
        <taxon>Eukaryota</taxon>
        <taxon>Metazoa</taxon>
        <taxon>Ecdysozoa</taxon>
        <taxon>Arthropoda</taxon>
        <taxon>Chelicerata</taxon>
        <taxon>Arachnida</taxon>
        <taxon>Acari</taxon>
        <taxon>Parasitiformes</taxon>
        <taxon>Ixodida</taxon>
        <taxon>Ixodoidea</taxon>
        <taxon>Ixodidae</taxon>
        <taxon>Rhipicephalinae</taxon>
        <taxon>Rhipicephalus</taxon>
        <taxon>Boophilus</taxon>
    </lineage>
</organism>